<dbReference type="SUPFAM" id="SSF52540">
    <property type="entry name" value="P-loop containing nucleoside triphosphate hydrolases"/>
    <property type="match status" value="1"/>
</dbReference>
<dbReference type="PANTHER" id="PTHR46411">
    <property type="entry name" value="FAMILY ATPASE, PUTATIVE-RELATED"/>
    <property type="match status" value="1"/>
</dbReference>
<feature type="domain" description="AAA+ ATPase" evidence="2">
    <location>
        <begin position="34"/>
        <end position="159"/>
    </location>
</feature>
<sequence>MPSARKNLLEALVKQQQIYKTDSEVDDVIAGKGQGLVLLLPGPPGTGKTLTAESVADRLQIPLYAVSASELGDTVAEVEEKFGHVLQLAAQWNAVLLLDEANAFLEKRVDHPSARDRNKRVAAFLRILEYYKGILILTTNRMISFDDAFYSRIHLTLPFKGLDIQSRKGIWKNFLRGAEISEEEILEFAKEEFNGRQIKNVMKMARFNDPSIVTTLSNNKNNTFQFKPTHPNHTLNTMSAPNQGRQSPDPERQSGAQQQAPPAENPNQAPGESKAKEDSKAQLEGLSSNPKGPLDEEAKAKVSK</sequence>
<keyword evidence="4" id="KW-1185">Reference proteome</keyword>
<dbReference type="SMART" id="SM00382">
    <property type="entry name" value="AAA"/>
    <property type="match status" value="1"/>
</dbReference>
<feature type="compositionally biased region" description="Basic and acidic residues" evidence="1">
    <location>
        <begin position="293"/>
        <end position="304"/>
    </location>
</feature>
<dbReference type="GO" id="GO:0005524">
    <property type="term" value="F:ATP binding"/>
    <property type="evidence" value="ECO:0007669"/>
    <property type="project" value="InterPro"/>
</dbReference>
<feature type="region of interest" description="Disordered" evidence="1">
    <location>
        <begin position="218"/>
        <end position="304"/>
    </location>
</feature>
<organism evidence="3 4">
    <name type="scientific">Pseudocercospora musae</name>
    <dbReference type="NCBI Taxonomy" id="113226"/>
    <lineage>
        <taxon>Eukaryota</taxon>
        <taxon>Fungi</taxon>
        <taxon>Dikarya</taxon>
        <taxon>Ascomycota</taxon>
        <taxon>Pezizomycotina</taxon>
        <taxon>Dothideomycetes</taxon>
        <taxon>Dothideomycetidae</taxon>
        <taxon>Mycosphaerellales</taxon>
        <taxon>Mycosphaerellaceae</taxon>
        <taxon>Pseudocercospora</taxon>
    </lineage>
</organism>
<accession>A0A139ITP3</accession>
<dbReference type="GO" id="GO:0016887">
    <property type="term" value="F:ATP hydrolysis activity"/>
    <property type="evidence" value="ECO:0007669"/>
    <property type="project" value="InterPro"/>
</dbReference>
<dbReference type="Pfam" id="PF00004">
    <property type="entry name" value="AAA"/>
    <property type="match status" value="1"/>
</dbReference>
<dbReference type="EMBL" id="LFZO01000011">
    <property type="protein sequence ID" value="KXT18093.1"/>
    <property type="molecule type" value="Genomic_DNA"/>
</dbReference>
<dbReference type="OrthoDB" id="10042665at2759"/>
<proteinExistence type="predicted"/>
<dbReference type="Gene3D" id="3.40.50.300">
    <property type="entry name" value="P-loop containing nucleotide triphosphate hydrolases"/>
    <property type="match status" value="1"/>
</dbReference>
<gene>
    <name evidence="3" type="ORF">AC579_4586</name>
</gene>
<dbReference type="PANTHER" id="PTHR46411:SF3">
    <property type="entry name" value="AAA+ ATPASE DOMAIN-CONTAINING PROTEIN"/>
    <property type="match status" value="1"/>
</dbReference>
<protein>
    <recommendedName>
        <fullName evidence="2">AAA+ ATPase domain-containing protein</fullName>
    </recommendedName>
</protein>
<name>A0A139ITP3_9PEZI</name>
<dbReference type="InterPro" id="IPR003593">
    <property type="entry name" value="AAA+_ATPase"/>
</dbReference>
<dbReference type="InterPro" id="IPR003959">
    <property type="entry name" value="ATPase_AAA_core"/>
</dbReference>
<evidence type="ECO:0000313" key="4">
    <source>
        <dbReference type="Proteomes" id="UP000073492"/>
    </source>
</evidence>
<evidence type="ECO:0000256" key="1">
    <source>
        <dbReference type="SAM" id="MobiDB-lite"/>
    </source>
</evidence>
<dbReference type="Proteomes" id="UP000073492">
    <property type="component" value="Unassembled WGS sequence"/>
</dbReference>
<evidence type="ECO:0000313" key="3">
    <source>
        <dbReference type="EMBL" id="KXT18093.1"/>
    </source>
</evidence>
<evidence type="ECO:0000259" key="2">
    <source>
        <dbReference type="SMART" id="SM00382"/>
    </source>
</evidence>
<reference evidence="3 4" key="1">
    <citation type="submission" date="2015-07" db="EMBL/GenBank/DDBJ databases">
        <title>Comparative genomics of the Sigatoka disease complex on banana suggests a link between parallel evolutionary changes in Pseudocercospora fijiensis and Pseudocercospora eumusae and increased virulence on the banana host.</title>
        <authorList>
            <person name="Chang T.-C."/>
            <person name="Salvucci A."/>
            <person name="Crous P.W."/>
            <person name="Stergiopoulos I."/>
        </authorList>
    </citation>
    <scope>NUCLEOTIDE SEQUENCE [LARGE SCALE GENOMIC DNA]</scope>
    <source>
        <strain evidence="3 4">CBS 116634</strain>
    </source>
</reference>
<feature type="compositionally biased region" description="Low complexity" evidence="1">
    <location>
        <begin position="255"/>
        <end position="272"/>
    </location>
</feature>
<dbReference type="EMBL" id="LFZO01000011">
    <property type="protein sequence ID" value="KXT18088.1"/>
    <property type="molecule type" value="Genomic_DNA"/>
</dbReference>
<dbReference type="AlphaFoldDB" id="A0A139ITP3"/>
<dbReference type="CDD" id="cd19481">
    <property type="entry name" value="RecA-like_protease"/>
    <property type="match status" value="1"/>
</dbReference>
<comment type="caution">
    <text evidence="3">The sequence shown here is derived from an EMBL/GenBank/DDBJ whole genome shotgun (WGS) entry which is preliminary data.</text>
</comment>
<dbReference type="InterPro" id="IPR027417">
    <property type="entry name" value="P-loop_NTPase"/>
</dbReference>
<feature type="compositionally biased region" description="Polar residues" evidence="1">
    <location>
        <begin position="218"/>
        <end position="246"/>
    </location>
</feature>